<name>A0A7I7U018_MYCPF</name>
<dbReference type="AlphaFoldDB" id="A0A7I7U018"/>
<sequence length="63" mass="7122">MVYTQHIETLPYRRRCGTKTGQRRRVGSHSTADDDIVVTPTTLAPPRPVRILFDASLKKVDTV</sequence>
<evidence type="ECO:0000313" key="1">
    <source>
        <dbReference type="EMBL" id="BBY74614.1"/>
    </source>
</evidence>
<dbReference type="Proteomes" id="UP000466554">
    <property type="component" value="Chromosome"/>
</dbReference>
<organism evidence="1 2">
    <name type="scientific">Mycolicibacterium parafortuitum</name>
    <name type="common">Mycobacterium parafortuitum</name>
    <dbReference type="NCBI Taxonomy" id="39692"/>
    <lineage>
        <taxon>Bacteria</taxon>
        <taxon>Bacillati</taxon>
        <taxon>Actinomycetota</taxon>
        <taxon>Actinomycetes</taxon>
        <taxon>Mycobacteriales</taxon>
        <taxon>Mycobacteriaceae</taxon>
        <taxon>Mycolicibacterium</taxon>
    </lineage>
</organism>
<reference evidence="1 2" key="1">
    <citation type="journal article" date="2019" name="Emerg. Microbes Infect.">
        <title>Comprehensive subspecies identification of 175 nontuberculous mycobacteria species based on 7547 genomic profiles.</title>
        <authorList>
            <person name="Matsumoto Y."/>
            <person name="Kinjo T."/>
            <person name="Motooka D."/>
            <person name="Nabeya D."/>
            <person name="Jung N."/>
            <person name="Uechi K."/>
            <person name="Horii T."/>
            <person name="Iida T."/>
            <person name="Fujita J."/>
            <person name="Nakamura S."/>
        </authorList>
    </citation>
    <scope>NUCLEOTIDE SEQUENCE [LARGE SCALE GENOMIC DNA]</scope>
    <source>
        <strain evidence="1 2">JCM 6367</strain>
    </source>
</reference>
<dbReference type="EMBL" id="AP022598">
    <property type="protein sequence ID" value="BBY74614.1"/>
    <property type="molecule type" value="Genomic_DNA"/>
</dbReference>
<gene>
    <name evidence="1" type="ORF">MPRF_15130</name>
</gene>
<proteinExistence type="predicted"/>
<accession>A0A7I7U018</accession>
<evidence type="ECO:0000313" key="2">
    <source>
        <dbReference type="Proteomes" id="UP000466554"/>
    </source>
</evidence>
<protein>
    <submittedName>
        <fullName evidence="1">Uncharacterized protein</fullName>
    </submittedName>
</protein>